<evidence type="ECO:0000256" key="7">
    <source>
        <dbReference type="RuleBase" id="RU000417"/>
    </source>
</evidence>
<evidence type="ECO:0000256" key="5">
    <source>
        <dbReference type="PROSITE-ProRule" id="PRU01016"/>
    </source>
</evidence>
<keyword evidence="3 5" id="KW-0949">S-adenosyl-L-methionine</keyword>
<dbReference type="Gene3D" id="3.40.50.150">
    <property type="entry name" value="Vaccinia Virus protein VP39"/>
    <property type="match status" value="1"/>
</dbReference>
<dbReference type="PANTHER" id="PTHR46098:SF1">
    <property type="entry name" value="TRNA (CYTOSINE(38)-C(5))-METHYLTRANSFERASE"/>
    <property type="match status" value="1"/>
</dbReference>
<evidence type="ECO:0000313" key="9">
    <source>
        <dbReference type="Proteomes" id="UP000516384"/>
    </source>
</evidence>
<dbReference type="Proteomes" id="UP000516384">
    <property type="component" value="Chromosome"/>
</dbReference>
<dbReference type="Gene3D" id="3.90.120.10">
    <property type="entry name" value="DNA Methylase, subunit A, domain 2"/>
    <property type="match status" value="1"/>
</dbReference>
<comment type="catalytic activity">
    <reaction evidence="7">
        <text>a 2'-deoxycytidine in DNA + S-adenosyl-L-methionine = a 5-methyl-2'-deoxycytidine in DNA + S-adenosyl-L-homocysteine + H(+)</text>
        <dbReference type="Rhea" id="RHEA:13681"/>
        <dbReference type="Rhea" id="RHEA-COMP:11369"/>
        <dbReference type="Rhea" id="RHEA-COMP:11370"/>
        <dbReference type="ChEBI" id="CHEBI:15378"/>
        <dbReference type="ChEBI" id="CHEBI:57856"/>
        <dbReference type="ChEBI" id="CHEBI:59789"/>
        <dbReference type="ChEBI" id="CHEBI:85452"/>
        <dbReference type="ChEBI" id="CHEBI:85454"/>
        <dbReference type="EC" id="2.1.1.37"/>
    </reaction>
</comment>
<dbReference type="Pfam" id="PF00145">
    <property type="entry name" value="DNA_methylase"/>
    <property type="match status" value="1"/>
</dbReference>
<dbReference type="GO" id="GO:0032259">
    <property type="term" value="P:methylation"/>
    <property type="evidence" value="ECO:0007669"/>
    <property type="project" value="UniProtKB-KW"/>
</dbReference>
<keyword evidence="1 5" id="KW-0489">Methyltransferase</keyword>
<dbReference type="PRINTS" id="PR00105">
    <property type="entry name" value="C5METTRFRASE"/>
</dbReference>
<evidence type="ECO:0000256" key="1">
    <source>
        <dbReference type="ARBA" id="ARBA00022603"/>
    </source>
</evidence>
<keyword evidence="4" id="KW-0680">Restriction system</keyword>
<dbReference type="EC" id="2.1.1.37" evidence="7"/>
<dbReference type="RefSeq" id="WP_190297011.1">
    <property type="nucleotide sequence ID" value="NZ_CP061172.1"/>
</dbReference>
<dbReference type="InterPro" id="IPR029063">
    <property type="entry name" value="SAM-dependent_MTases_sf"/>
</dbReference>
<dbReference type="SUPFAM" id="SSF53335">
    <property type="entry name" value="S-adenosyl-L-methionine-dependent methyltransferases"/>
    <property type="match status" value="1"/>
</dbReference>
<dbReference type="EMBL" id="CP061172">
    <property type="protein sequence ID" value="QNR65100.1"/>
    <property type="molecule type" value="Genomic_DNA"/>
</dbReference>
<comment type="similarity">
    <text evidence="5 6">Belongs to the class I-like SAM-binding methyltransferase superfamily. C5-methyltransferase family.</text>
</comment>
<gene>
    <name evidence="8" type="primary">dcm</name>
    <name evidence="8" type="ORF">IAQ67_14325</name>
</gene>
<dbReference type="PROSITE" id="PS00094">
    <property type="entry name" value="C5_MTASE_1"/>
    <property type="match status" value="1"/>
</dbReference>
<dbReference type="InterPro" id="IPR050750">
    <property type="entry name" value="C5-MTase"/>
</dbReference>
<dbReference type="AlphaFoldDB" id="A0A7H0Y1Z2"/>
<dbReference type="NCBIfam" id="TIGR00675">
    <property type="entry name" value="dcm"/>
    <property type="match status" value="1"/>
</dbReference>
<reference evidence="8 9" key="1">
    <citation type="submission" date="2020-09" db="EMBL/GenBank/DDBJ databases">
        <title>Characterization of Paenibacillus peoriae strain ZF390 with broad-spectrum antimicrobial activity as a potential biocontrol agent.</title>
        <authorList>
            <person name="Li L."/>
            <person name="Zhao Y."/>
            <person name="Li B."/>
            <person name="Xie X."/>
        </authorList>
    </citation>
    <scope>NUCLEOTIDE SEQUENCE [LARGE SCALE GENOMIC DNA]</scope>
    <source>
        <strain evidence="8 9">ZF390</strain>
    </source>
</reference>
<name>A0A7H0Y1Z2_9BACL</name>
<dbReference type="PANTHER" id="PTHR46098">
    <property type="entry name" value="TRNA (CYTOSINE(38)-C(5))-METHYLTRANSFERASE"/>
    <property type="match status" value="1"/>
</dbReference>
<keyword evidence="2 5" id="KW-0808">Transferase</keyword>
<protein>
    <recommendedName>
        <fullName evidence="7">Cytosine-specific methyltransferase</fullName>
        <ecNumber evidence="7">2.1.1.37</ecNumber>
    </recommendedName>
</protein>
<dbReference type="InterPro" id="IPR001525">
    <property type="entry name" value="C5_MeTfrase"/>
</dbReference>
<dbReference type="GO" id="GO:0003886">
    <property type="term" value="F:DNA (cytosine-5-)-methyltransferase activity"/>
    <property type="evidence" value="ECO:0007669"/>
    <property type="project" value="UniProtKB-EC"/>
</dbReference>
<evidence type="ECO:0000256" key="2">
    <source>
        <dbReference type="ARBA" id="ARBA00022679"/>
    </source>
</evidence>
<evidence type="ECO:0000256" key="4">
    <source>
        <dbReference type="ARBA" id="ARBA00022747"/>
    </source>
</evidence>
<feature type="active site" evidence="5">
    <location>
        <position position="77"/>
    </location>
</feature>
<sequence length="163" mass="18253">MPDHKGNFTACSIFSGGGLLDYAFKDLFKIIWANEICKQAADSYIENVGSHLRIGDINSIPISEIPFADVFIGGPPCQDYSSSGKNLGENGERGKLVWKYVEIINAKKPLAFLFENVAGLARKHKMTLLQLISHFERVGYRVSWKVLNASDFSTAQHRERVFL</sequence>
<accession>A0A7H0Y1Z2</accession>
<dbReference type="GO" id="GO:0009307">
    <property type="term" value="P:DNA restriction-modification system"/>
    <property type="evidence" value="ECO:0007669"/>
    <property type="project" value="UniProtKB-KW"/>
</dbReference>
<evidence type="ECO:0000256" key="6">
    <source>
        <dbReference type="RuleBase" id="RU000416"/>
    </source>
</evidence>
<evidence type="ECO:0000313" key="8">
    <source>
        <dbReference type="EMBL" id="QNR65100.1"/>
    </source>
</evidence>
<dbReference type="PROSITE" id="PS51679">
    <property type="entry name" value="SAM_MT_C5"/>
    <property type="match status" value="1"/>
</dbReference>
<evidence type="ECO:0000256" key="3">
    <source>
        <dbReference type="ARBA" id="ARBA00022691"/>
    </source>
</evidence>
<proteinExistence type="inferred from homology"/>
<dbReference type="InterPro" id="IPR018117">
    <property type="entry name" value="C5_DNA_meth_AS"/>
</dbReference>
<organism evidence="8 9">
    <name type="scientific">Paenibacillus peoriae</name>
    <dbReference type="NCBI Taxonomy" id="59893"/>
    <lineage>
        <taxon>Bacteria</taxon>
        <taxon>Bacillati</taxon>
        <taxon>Bacillota</taxon>
        <taxon>Bacilli</taxon>
        <taxon>Bacillales</taxon>
        <taxon>Paenibacillaceae</taxon>
        <taxon>Paenibacillus</taxon>
    </lineage>
</organism>